<protein>
    <submittedName>
        <fullName evidence="1">Uncharacterized protein</fullName>
    </submittedName>
</protein>
<dbReference type="AlphaFoldDB" id="A0A8S3UMS6"/>
<evidence type="ECO:0000313" key="1">
    <source>
        <dbReference type="EMBL" id="CAG2246651.1"/>
    </source>
</evidence>
<name>A0A8S3UMS6_MYTED</name>
<reference evidence="1" key="1">
    <citation type="submission" date="2021-03" db="EMBL/GenBank/DDBJ databases">
        <authorList>
            <person name="Bekaert M."/>
        </authorList>
    </citation>
    <scope>NUCLEOTIDE SEQUENCE</scope>
</reference>
<keyword evidence="2" id="KW-1185">Reference proteome</keyword>
<sequence>MSTYNTKYPLEMQKRMIQRARHIKDDGSYVIKDLEYKDFSCDTTYKEKQCENTFLTSELRISSRVQLVKKNRYSEENSREVIEIFPDPLKLNELMKKRNARREQRKARYNKCKEITRKMKQSESNAVSSPIKTEPSENTSVIETCTLSIKSCSQTESPDIIDSIFVNEESEPGNCFIKIKKQALMFTGNGCFLQKTN</sequence>
<gene>
    <name evidence="1" type="ORF">MEDL_58637</name>
</gene>
<proteinExistence type="predicted"/>
<organism evidence="1 2">
    <name type="scientific">Mytilus edulis</name>
    <name type="common">Blue mussel</name>
    <dbReference type="NCBI Taxonomy" id="6550"/>
    <lineage>
        <taxon>Eukaryota</taxon>
        <taxon>Metazoa</taxon>
        <taxon>Spiralia</taxon>
        <taxon>Lophotrochozoa</taxon>
        <taxon>Mollusca</taxon>
        <taxon>Bivalvia</taxon>
        <taxon>Autobranchia</taxon>
        <taxon>Pteriomorphia</taxon>
        <taxon>Mytilida</taxon>
        <taxon>Mytiloidea</taxon>
        <taxon>Mytilidae</taxon>
        <taxon>Mytilinae</taxon>
        <taxon>Mytilus</taxon>
    </lineage>
</organism>
<dbReference type="EMBL" id="CAJPWZ010002878">
    <property type="protein sequence ID" value="CAG2246651.1"/>
    <property type="molecule type" value="Genomic_DNA"/>
</dbReference>
<comment type="caution">
    <text evidence="1">The sequence shown here is derived from an EMBL/GenBank/DDBJ whole genome shotgun (WGS) entry which is preliminary data.</text>
</comment>
<evidence type="ECO:0000313" key="2">
    <source>
        <dbReference type="Proteomes" id="UP000683360"/>
    </source>
</evidence>
<accession>A0A8S3UMS6</accession>
<dbReference type="OrthoDB" id="6086609at2759"/>
<dbReference type="Proteomes" id="UP000683360">
    <property type="component" value="Unassembled WGS sequence"/>
</dbReference>